<reference evidence="1 2" key="1">
    <citation type="journal article" date="2012" name="Genome Biol.">
        <title>Sequencing three crocodilian genomes to illuminate the evolution of archosaurs and amniotes.</title>
        <authorList>
            <person name="St John J.A."/>
            <person name="Braun E.L."/>
            <person name="Isberg S.R."/>
            <person name="Miles L.G."/>
            <person name="Chong A.Y."/>
            <person name="Gongora J."/>
            <person name="Dalzell P."/>
            <person name="Moran C."/>
            <person name="Bed'hom B."/>
            <person name="Abzhanov A."/>
            <person name="Burgess S.C."/>
            <person name="Cooksey A.M."/>
            <person name="Castoe T.A."/>
            <person name="Crawford N.G."/>
            <person name="Densmore L.D."/>
            <person name="Drew J.C."/>
            <person name="Edwards S.V."/>
            <person name="Faircloth B.C."/>
            <person name="Fujita M.K."/>
            <person name="Greenwold M.J."/>
            <person name="Hoffmann F.G."/>
            <person name="Howard J.M."/>
            <person name="Iguchi T."/>
            <person name="Janes D.E."/>
            <person name="Khan S.Y."/>
            <person name="Kohno S."/>
            <person name="de Koning A.J."/>
            <person name="Lance S.L."/>
            <person name="McCarthy F.M."/>
            <person name="McCormack J.E."/>
            <person name="Merchant M.E."/>
            <person name="Peterson D.G."/>
            <person name="Pollock D.D."/>
            <person name="Pourmand N."/>
            <person name="Raney B.J."/>
            <person name="Roessler K.A."/>
            <person name="Sanford J.R."/>
            <person name="Sawyer R.H."/>
            <person name="Schmidt C.J."/>
            <person name="Triplett E.W."/>
            <person name="Tuberville T.D."/>
            <person name="Venegas-Anaya M."/>
            <person name="Howard J.T."/>
            <person name="Jarvis E.D."/>
            <person name="Guillette L.J.Jr."/>
            <person name="Glenn T.C."/>
            <person name="Green R.E."/>
            <person name="Ray D.A."/>
        </authorList>
    </citation>
    <scope>NUCLEOTIDE SEQUENCE [LARGE SCALE GENOMIC DNA]</scope>
    <source>
        <strain evidence="1">KSC_2009_1</strain>
    </source>
</reference>
<evidence type="ECO:0000313" key="2">
    <source>
        <dbReference type="Proteomes" id="UP000050525"/>
    </source>
</evidence>
<organism evidence="1 2">
    <name type="scientific">Alligator mississippiensis</name>
    <name type="common">American alligator</name>
    <dbReference type="NCBI Taxonomy" id="8496"/>
    <lineage>
        <taxon>Eukaryota</taxon>
        <taxon>Metazoa</taxon>
        <taxon>Chordata</taxon>
        <taxon>Craniata</taxon>
        <taxon>Vertebrata</taxon>
        <taxon>Euteleostomi</taxon>
        <taxon>Archelosauria</taxon>
        <taxon>Archosauria</taxon>
        <taxon>Crocodylia</taxon>
        <taxon>Alligatoridae</taxon>
        <taxon>Alligatorinae</taxon>
        <taxon>Alligator</taxon>
    </lineage>
</organism>
<dbReference type="AlphaFoldDB" id="A0A151NAQ8"/>
<sequence length="99" mass="11041">MTWATFQDLMEQLCPHLEWQDTNVWQTFPLGTQLVIALVKLATPTSLHNVGHLFSMGKVTAKKAVLQATSCTHHLSYRAMSSTHDIYESSCQSSMAITS</sequence>
<gene>
    <name evidence="1" type="ORF">Y1Q_0024490</name>
</gene>
<comment type="caution">
    <text evidence="1">The sequence shown here is derived from an EMBL/GenBank/DDBJ whole genome shotgun (WGS) entry which is preliminary data.</text>
</comment>
<keyword evidence="2" id="KW-1185">Reference proteome</keyword>
<protein>
    <submittedName>
        <fullName evidence="1">Uncharacterized protein</fullName>
    </submittedName>
</protein>
<evidence type="ECO:0000313" key="1">
    <source>
        <dbReference type="EMBL" id="KYO33861.1"/>
    </source>
</evidence>
<accession>A0A151NAQ8</accession>
<name>A0A151NAQ8_ALLMI</name>
<proteinExistence type="predicted"/>
<dbReference type="Proteomes" id="UP000050525">
    <property type="component" value="Unassembled WGS sequence"/>
</dbReference>
<dbReference type="EMBL" id="AKHW03003627">
    <property type="protein sequence ID" value="KYO33861.1"/>
    <property type="molecule type" value="Genomic_DNA"/>
</dbReference>